<dbReference type="InterPro" id="IPR012337">
    <property type="entry name" value="RNaseH-like_sf"/>
</dbReference>
<gene>
    <name evidence="2" type="ORF">SAMN05421548_12255</name>
</gene>
<dbReference type="AlphaFoldDB" id="A0A1G6W3W3"/>
<dbReference type="RefSeq" id="WP_245746967.1">
    <property type="nucleotide sequence ID" value="NZ_FMYQ01000022.1"/>
</dbReference>
<name>A0A1G6W3W3_9BURK</name>
<sequence length="65" mass="7311">MALARYDDVATWRTTGSQHDNPVFPNLYRNRIPDRPDQVWVADITYVALASGFAYLAAILDACSH</sequence>
<feature type="transmembrane region" description="Helical" evidence="1">
    <location>
        <begin position="39"/>
        <end position="60"/>
    </location>
</feature>
<keyword evidence="1" id="KW-0812">Transmembrane</keyword>
<proteinExistence type="predicted"/>
<dbReference type="InterPro" id="IPR050900">
    <property type="entry name" value="Transposase_IS3/IS150/IS904"/>
</dbReference>
<dbReference type="Proteomes" id="UP000198908">
    <property type="component" value="Unassembled WGS sequence"/>
</dbReference>
<dbReference type="STRING" id="416944.SAMN05421548_12255"/>
<keyword evidence="1" id="KW-1133">Transmembrane helix</keyword>
<evidence type="ECO:0000256" key="1">
    <source>
        <dbReference type="SAM" id="Phobius"/>
    </source>
</evidence>
<protein>
    <recommendedName>
        <fullName evidence="4">Transposase</fullName>
    </recommendedName>
</protein>
<evidence type="ECO:0000313" key="3">
    <source>
        <dbReference type="Proteomes" id="UP000198908"/>
    </source>
</evidence>
<evidence type="ECO:0008006" key="4">
    <source>
        <dbReference type="Google" id="ProtNLM"/>
    </source>
</evidence>
<dbReference type="EMBL" id="FMYQ01000022">
    <property type="protein sequence ID" value="SDD60529.1"/>
    <property type="molecule type" value="Genomic_DNA"/>
</dbReference>
<dbReference type="SUPFAM" id="SSF53098">
    <property type="entry name" value="Ribonuclease H-like"/>
    <property type="match status" value="1"/>
</dbReference>
<accession>A0A1G6W3W3</accession>
<dbReference type="PANTHER" id="PTHR46889">
    <property type="entry name" value="TRANSPOSASE INSF FOR INSERTION SEQUENCE IS3B-RELATED"/>
    <property type="match status" value="1"/>
</dbReference>
<keyword evidence="1" id="KW-0472">Membrane</keyword>
<keyword evidence="3" id="KW-1185">Reference proteome</keyword>
<organism evidence="2 3">
    <name type="scientific">Paraburkholderia lycopersici</name>
    <dbReference type="NCBI Taxonomy" id="416944"/>
    <lineage>
        <taxon>Bacteria</taxon>
        <taxon>Pseudomonadati</taxon>
        <taxon>Pseudomonadota</taxon>
        <taxon>Betaproteobacteria</taxon>
        <taxon>Burkholderiales</taxon>
        <taxon>Burkholderiaceae</taxon>
        <taxon>Paraburkholderia</taxon>
    </lineage>
</organism>
<evidence type="ECO:0000313" key="2">
    <source>
        <dbReference type="EMBL" id="SDD60529.1"/>
    </source>
</evidence>
<reference evidence="3" key="1">
    <citation type="submission" date="2016-09" db="EMBL/GenBank/DDBJ databases">
        <authorList>
            <person name="Varghese N."/>
            <person name="Submissions S."/>
        </authorList>
    </citation>
    <scope>NUCLEOTIDE SEQUENCE [LARGE SCALE GENOMIC DNA]</scope>
    <source>
        <strain evidence="3">TNe-862</strain>
    </source>
</reference>